<comment type="caution">
    <text evidence="7">The sequence shown here is derived from an EMBL/GenBank/DDBJ whole genome shotgun (WGS) entry which is preliminary data.</text>
</comment>
<dbReference type="InterPro" id="IPR020846">
    <property type="entry name" value="MFS_dom"/>
</dbReference>
<dbReference type="Gene3D" id="1.20.1720.10">
    <property type="entry name" value="Multidrug resistance protein D"/>
    <property type="match status" value="1"/>
</dbReference>
<evidence type="ECO:0000313" key="7">
    <source>
        <dbReference type="EMBL" id="CAE6715772.1"/>
    </source>
</evidence>
<protein>
    <submittedName>
        <fullName evidence="7">Multidrug-efflux transporter</fullName>
    </submittedName>
</protein>
<keyword evidence="3 5" id="KW-1133">Transmembrane helix</keyword>
<evidence type="ECO:0000259" key="6">
    <source>
        <dbReference type="PROSITE" id="PS50850"/>
    </source>
</evidence>
<feature type="transmembrane region" description="Helical" evidence="5">
    <location>
        <begin position="314"/>
        <end position="338"/>
    </location>
</feature>
<organism evidence="7 8">
    <name type="scientific">Paraburkholderia nemoris</name>
    <dbReference type="NCBI Taxonomy" id="2793076"/>
    <lineage>
        <taxon>Bacteria</taxon>
        <taxon>Pseudomonadati</taxon>
        <taxon>Pseudomonadota</taxon>
        <taxon>Betaproteobacteria</taxon>
        <taxon>Burkholderiales</taxon>
        <taxon>Burkholderiaceae</taxon>
        <taxon>Paraburkholderia</taxon>
    </lineage>
</organism>
<feature type="transmembrane region" description="Helical" evidence="5">
    <location>
        <begin position="408"/>
        <end position="431"/>
    </location>
</feature>
<feature type="transmembrane region" description="Helical" evidence="5">
    <location>
        <begin position="61"/>
        <end position="85"/>
    </location>
</feature>
<feature type="transmembrane region" description="Helical" evidence="5">
    <location>
        <begin position="278"/>
        <end position="302"/>
    </location>
</feature>
<feature type="domain" description="Major facilitator superfamily (MFS) profile" evidence="6">
    <location>
        <begin position="27"/>
        <end position="474"/>
    </location>
</feature>
<evidence type="ECO:0000313" key="8">
    <source>
        <dbReference type="Proteomes" id="UP000673821"/>
    </source>
</evidence>
<dbReference type="Proteomes" id="UP000673821">
    <property type="component" value="Unassembled WGS sequence"/>
</dbReference>
<evidence type="ECO:0000256" key="5">
    <source>
        <dbReference type="SAM" id="Phobius"/>
    </source>
</evidence>
<dbReference type="PANTHER" id="PTHR23501:SF154">
    <property type="entry name" value="MULTIDRUG-EFFLUX TRANSPORTER RV1634-RELATED"/>
    <property type="match status" value="1"/>
</dbReference>
<proteinExistence type="predicted"/>
<dbReference type="Gene3D" id="1.20.1250.20">
    <property type="entry name" value="MFS general substrate transporter like domains"/>
    <property type="match status" value="1"/>
</dbReference>
<feature type="transmembrane region" description="Helical" evidence="5">
    <location>
        <begin position="154"/>
        <end position="174"/>
    </location>
</feature>
<dbReference type="InterPro" id="IPR011701">
    <property type="entry name" value="MFS"/>
</dbReference>
<dbReference type="PROSITE" id="PS50850">
    <property type="entry name" value="MFS"/>
    <property type="match status" value="1"/>
</dbReference>
<keyword evidence="2 5" id="KW-0812">Transmembrane</keyword>
<feature type="transmembrane region" description="Helical" evidence="5">
    <location>
        <begin position="212"/>
        <end position="233"/>
    </location>
</feature>
<reference evidence="7 8" key="1">
    <citation type="submission" date="2021-02" db="EMBL/GenBank/DDBJ databases">
        <authorList>
            <person name="Vanwijnsberghe S."/>
        </authorList>
    </citation>
    <scope>NUCLEOTIDE SEQUENCE [LARGE SCALE GENOMIC DNA]</scope>
    <source>
        <strain evidence="7 8">R-69776</strain>
    </source>
</reference>
<gene>
    <name evidence="7" type="ORF">R69776_01304</name>
</gene>
<feature type="transmembrane region" description="Helical" evidence="5">
    <location>
        <begin position="239"/>
        <end position="257"/>
    </location>
</feature>
<feature type="transmembrane region" description="Helical" evidence="5">
    <location>
        <begin position="180"/>
        <end position="200"/>
    </location>
</feature>
<keyword evidence="8" id="KW-1185">Reference proteome</keyword>
<feature type="transmembrane region" description="Helical" evidence="5">
    <location>
        <begin position="373"/>
        <end position="396"/>
    </location>
</feature>
<feature type="transmembrane region" description="Helical" evidence="5">
    <location>
        <begin position="345"/>
        <end position="367"/>
    </location>
</feature>
<dbReference type="EMBL" id="CAJNBH010000003">
    <property type="protein sequence ID" value="CAE6715772.1"/>
    <property type="molecule type" value="Genomic_DNA"/>
</dbReference>
<feature type="transmembrane region" description="Helical" evidence="5">
    <location>
        <begin position="124"/>
        <end position="142"/>
    </location>
</feature>
<evidence type="ECO:0000256" key="4">
    <source>
        <dbReference type="ARBA" id="ARBA00023136"/>
    </source>
</evidence>
<dbReference type="PANTHER" id="PTHR23501">
    <property type="entry name" value="MAJOR FACILITATOR SUPERFAMILY"/>
    <property type="match status" value="1"/>
</dbReference>
<feature type="transmembrane region" description="Helical" evidence="5">
    <location>
        <begin position="92"/>
        <end position="118"/>
    </location>
</feature>
<comment type="subcellular location">
    <subcellularLocation>
        <location evidence="1">Membrane</location>
        <topology evidence="1">Multi-pass membrane protein</topology>
    </subcellularLocation>
</comment>
<name>A0ABM8QU63_9BURK</name>
<feature type="transmembrane region" description="Helical" evidence="5">
    <location>
        <begin position="451"/>
        <end position="468"/>
    </location>
</feature>
<evidence type="ECO:0000256" key="3">
    <source>
        <dbReference type="ARBA" id="ARBA00022989"/>
    </source>
</evidence>
<keyword evidence="4 5" id="KW-0472">Membrane</keyword>
<evidence type="ECO:0000256" key="1">
    <source>
        <dbReference type="ARBA" id="ARBA00004141"/>
    </source>
</evidence>
<evidence type="ECO:0000256" key="2">
    <source>
        <dbReference type="ARBA" id="ARBA00022692"/>
    </source>
</evidence>
<feature type="transmembrane region" description="Helical" evidence="5">
    <location>
        <begin position="28"/>
        <end position="49"/>
    </location>
</feature>
<accession>A0ABM8QU63</accession>
<dbReference type="Pfam" id="PF07690">
    <property type="entry name" value="MFS_1"/>
    <property type="match status" value="1"/>
</dbReference>
<dbReference type="InterPro" id="IPR036259">
    <property type="entry name" value="MFS_trans_sf"/>
</dbReference>
<dbReference type="SUPFAM" id="SSF103473">
    <property type="entry name" value="MFS general substrate transporter"/>
    <property type="match status" value="1"/>
</dbReference>
<sequence length="480" mass="49840">MAVHDMKNLQSDVPAWSDLLSGSNGWRALGLAGGVALHATNVYVATTILPSVVHDIGGLELYAWNTTLFVVASILGSVLSVRLLAVLGARSAYFSALAVFALGTVVCASAPSMLWMLAGRTLQGFGGGILLALSYALIRVVFEERLWPRAMGLVSGMWGVATLCGPAVGGIFAQLGDWRLAFWVLLPVVLLLAVIVHREVDDKRAHGEAAQPIPLLKVSLLGASVLVISLAALTDDMRWNALGVIAGLGFVWLLARLERSDAHTRLLPSGSFSVRTRIGRIYACMSLLGIGVTSEIFVPYFLQTIHGRSPLAAGYLTALMAAGWSVGSMFSAGCSAIAAQRLSRAGPVVAALGLAALAWLMPIAGLFDGLPGTAALCAALASVGLGVGIGWPHLLTRVFTAAQPGEENLASLSITTIQLFAMAFGSALAGLVANGAGLTTLAPLSGAQHTALWLFVTFAFAPLLAAGLTRPNPRLTGEAS</sequence>